<dbReference type="InterPro" id="IPR000898">
    <property type="entry name" value="Indolamine_dOase"/>
</dbReference>
<dbReference type="Pfam" id="PF01231">
    <property type="entry name" value="IDO"/>
    <property type="match status" value="1"/>
</dbReference>
<feature type="non-terminal residue" evidence="3">
    <location>
        <position position="78"/>
    </location>
</feature>
<sequence length="78" mass="8641">MNSQKTLAVIQDANVFDVDPLSGFMPPIEPLSQLPTEWGAWEAILDDATSSKIQLGDKLGLTEGEKEISEAWRARVRK</sequence>
<keyword evidence="2" id="KW-0408">Iron</keyword>
<proteinExistence type="predicted"/>
<comment type="caution">
    <text evidence="3">The sequence shown here is derived from an EMBL/GenBank/DDBJ whole genome shotgun (WGS) entry which is preliminary data.</text>
</comment>
<dbReference type="GO" id="GO:0020037">
    <property type="term" value="F:heme binding"/>
    <property type="evidence" value="ECO:0007669"/>
    <property type="project" value="InterPro"/>
</dbReference>
<organism evidence="3 4">
    <name type="scientific">Sphagnurus paluster</name>
    <dbReference type="NCBI Taxonomy" id="117069"/>
    <lineage>
        <taxon>Eukaryota</taxon>
        <taxon>Fungi</taxon>
        <taxon>Dikarya</taxon>
        <taxon>Basidiomycota</taxon>
        <taxon>Agaricomycotina</taxon>
        <taxon>Agaricomycetes</taxon>
        <taxon>Agaricomycetidae</taxon>
        <taxon>Agaricales</taxon>
        <taxon>Tricholomatineae</taxon>
        <taxon>Lyophyllaceae</taxon>
        <taxon>Sphagnurus</taxon>
    </lineage>
</organism>
<keyword evidence="1" id="KW-0479">Metal-binding</keyword>
<dbReference type="Proteomes" id="UP000717328">
    <property type="component" value="Unassembled WGS sequence"/>
</dbReference>
<dbReference type="GO" id="GO:0006568">
    <property type="term" value="P:L-tryptophan metabolic process"/>
    <property type="evidence" value="ECO:0007669"/>
    <property type="project" value="UniProtKB-ARBA"/>
</dbReference>
<reference evidence="3" key="1">
    <citation type="submission" date="2021-02" db="EMBL/GenBank/DDBJ databases">
        <authorList>
            <person name="Nieuwenhuis M."/>
            <person name="Van De Peppel L.J.J."/>
        </authorList>
    </citation>
    <scope>NUCLEOTIDE SEQUENCE</scope>
    <source>
        <strain evidence="3">D49</strain>
    </source>
</reference>
<accession>A0A9P7K242</accession>
<dbReference type="OrthoDB" id="540174at2759"/>
<name>A0A9P7K242_9AGAR</name>
<evidence type="ECO:0000313" key="4">
    <source>
        <dbReference type="Proteomes" id="UP000717328"/>
    </source>
</evidence>
<protein>
    <submittedName>
        <fullName evidence="3">Uncharacterized protein</fullName>
    </submittedName>
</protein>
<gene>
    <name evidence="3" type="ORF">H0H81_005555</name>
</gene>
<keyword evidence="4" id="KW-1185">Reference proteome</keyword>
<reference evidence="3" key="2">
    <citation type="submission" date="2021-10" db="EMBL/GenBank/DDBJ databases">
        <title>Phylogenomics reveals ancestral predisposition of the termite-cultivated fungus Termitomyces towards a domesticated lifestyle.</title>
        <authorList>
            <person name="Auxier B."/>
            <person name="Grum-Grzhimaylo A."/>
            <person name="Cardenas M.E."/>
            <person name="Lodge J.D."/>
            <person name="Laessoe T."/>
            <person name="Pedersen O."/>
            <person name="Smith M.E."/>
            <person name="Kuyper T.W."/>
            <person name="Franco-Molano E.A."/>
            <person name="Baroni T.J."/>
            <person name="Aanen D.K."/>
        </authorList>
    </citation>
    <scope>NUCLEOTIDE SEQUENCE</scope>
    <source>
        <strain evidence="3">D49</strain>
    </source>
</reference>
<evidence type="ECO:0000313" key="3">
    <source>
        <dbReference type="EMBL" id="KAG5633749.1"/>
    </source>
</evidence>
<dbReference type="GO" id="GO:0016702">
    <property type="term" value="F:oxidoreductase activity, acting on single donors with incorporation of molecular oxygen, incorporation of two atoms of oxygen"/>
    <property type="evidence" value="ECO:0007669"/>
    <property type="project" value="UniProtKB-ARBA"/>
</dbReference>
<evidence type="ECO:0000256" key="2">
    <source>
        <dbReference type="ARBA" id="ARBA00023004"/>
    </source>
</evidence>
<dbReference type="AlphaFoldDB" id="A0A9P7K242"/>
<dbReference type="EMBL" id="JABCKI010007124">
    <property type="protein sequence ID" value="KAG5633749.1"/>
    <property type="molecule type" value="Genomic_DNA"/>
</dbReference>
<dbReference type="GO" id="GO:0046872">
    <property type="term" value="F:metal ion binding"/>
    <property type="evidence" value="ECO:0007669"/>
    <property type="project" value="UniProtKB-KW"/>
</dbReference>
<evidence type="ECO:0000256" key="1">
    <source>
        <dbReference type="ARBA" id="ARBA00022723"/>
    </source>
</evidence>